<evidence type="ECO:0000256" key="5">
    <source>
        <dbReference type="ARBA" id="ARBA00022475"/>
    </source>
</evidence>
<evidence type="ECO:0000256" key="4">
    <source>
        <dbReference type="ARBA" id="ARBA00022448"/>
    </source>
</evidence>
<keyword evidence="10" id="KW-0406">Ion transport</keyword>
<protein>
    <recommendedName>
        <fullName evidence="12">High-affinity zinc uptake system membrane protein ZnuB</fullName>
    </recommendedName>
</protein>
<keyword evidence="6 13" id="KW-0812">Transmembrane</keyword>
<dbReference type="PANTHER" id="PTHR30477:SF23">
    <property type="entry name" value="HIGH-AFFINITY ZINC UPTAKE SYSTEM MEMBRANE PROTEIN ZNUB"/>
    <property type="match status" value="1"/>
</dbReference>
<evidence type="ECO:0000256" key="11">
    <source>
        <dbReference type="ARBA" id="ARBA00023136"/>
    </source>
</evidence>
<feature type="transmembrane region" description="Helical" evidence="14">
    <location>
        <begin position="248"/>
        <end position="265"/>
    </location>
</feature>
<dbReference type="Pfam" id="PF00950">
    <property type="entry name" value="ABC-3"/>
    <property type="match status" value="1"/>
</dbReference>
<dbReference type="GO" id="GO:0055085">
    <property type="term" value="P:transmembrane transport"/>
    <property type="evidence" value="ECO:0007669"/>
    <property type="project" value="InterPro"/>
</dbReference>
<dbReference type="STRING" id="295108.HT99x_01893"/>
<keyword evidence="7" id="KW-0862">Zinc</keyword>
<keyword evidence="11 14" id="KW-0472">Membrane</keyword>
<dbReference type="GO" id="GO:0006829">
    <property type="term" value="P:zinc ion transport"/>
    <property type="evidence" value="ECO:0007669"/>
    <property type="project" value="UniProtKB-KW"/>
</dbReference>
<evidence type="ECO:0000256" key="14">
    <source>
        <dbReference type="SAM" id="Phobius"/>
    </source>
</evidence>
<feature type="transmembrane region" description="Helical" evidence="14">
    <location>
        <begin position="135"/>
        <end position="152"/>
    </location>
</feature>
<dbReference type="OrthoDB" id="9783937at2"/>
<feature type="transmembrane region" description="Helical" evidence="14">
    <location>
        <begin position="221"/>
        <end position="242"/>
    </location>
</feature>
<feature type="transmembrane region" description="Helical" evidence="14">
    <location>
        <begin position="101"/>
        <end position="123"/>
    </location>
</feature>
<keyword evidence="17" id="KW-1185">Reference proteome</keyword>
<evidence type="ECO:0000256" key="7">
    <source>
        <dbReference type="ARBA" id="ARBA00022833"/>
    </source>
</evidence>
<reference evidence="16" key="3">
    <citation type="submission" date="2021-06" db="EMBL/GenBank/DDBJ databases">
        <title>Genomic Description and Analysis of Intracellular Bacteria, Candidatus Berkiella cookevillensis and Candidatus Berkiella aquae.</title>
        <authorList>
            <person name="Kidane D.T."/>
            <person name="Mehari Y.T."/>
            <person name="Rice F.C."/>
            <person name="Arivett B.A."/>
            <person name="Farone A.L."/>
            <person name="Berk S.G."/>
            <person name="Farone M.B."/>
        </authorList>
    </citation>
    <scope>NUCLEOTIDE SEQUENCE</scope>
    <source>
        <strain evidence="16">HT99</strain>
    </source>
</reference>
<evidence type="ECO:0000256" key="1">
    <source>
        <dbReference type="ARBA" id="ARBA00002313"/>
    </source>
</evidence>
<evidence type="ECO:0000256" key="8">
    <source>
        <dbReference type="ARBA" id="ARBA00022906"/>
    </source>
</evidence>
<accession>A0A0Q9YJW3</accession>
<comment type="function">
    <text evidence="1">Involved in the high-affinity zinc uptake transport system.</text>
</comment>
<evidence type="ECO:0000256" key="3">
    <source>
        <dbReference type="ARBA" id="ARBA00008034"/>
    </source>
</evidence>
<gene>
    <name evidence="15" type="primary">znuB_1</name>
    <name evidence="16" type="ORF">HT99x_001385</name>
    <name evidence="15" type="ORF">HT99x_01893</name>
</gene>
<evidence type="ECO:0000256" key="6">
    <source>
        <dbReference type="ARBA" id="ARBA00022692"/>
    </source>
</evidence>
<proteinExistence type="inferred from homology"/>
<keyword evidence="8" id="KW-0864">Zinc transport</keyword>
<comment type="subcellular location">
    <subcellularLocation>
        <location evidence="2 13">Cell membrane</location>
        <topology evidence="2 13">Multi-pass membrane protein</topology>
    </subcellularLocation>
</comment>
<dbReference type="EMBL" id="LKAJ01000007">
    <property type="protein sequence ID" value="KRG20973.1"/>
    <property type="molecule type" value="Genomic_DNA"/>
</dbReference>
<dbReference type="AlphaFoldDB" id="A0A0Q9YJW3"/>
<dbReference type="Proteomes" id="UP000051497">
    <property type="component" value="Unassembled WGS sequence"/>
</dbReference>
<dbReference type="InterPro" id="IPR037294">
    <property type="entry name" value="ABC_BtuC-like"/>
</dbReference>
<evidence type="ECO:0000256" key="13">
    <source>
        <dbReference type="RuleBase" id="RU003943"/>
    </source>
</evidence>
<dbReference type="Gene3D" id="1.10.3470.10">
    <property type="entry name" value="ABC transporter involved in vitamin B12 uptake, BtuC"/>
    <property type="match status" value="1"/>
</dbReference>
<reference evidence="15" key="1">
    <citation type="submission" date="2015-09" db="EMBL/GenBank/DDBJ databases">
        <title>Draft Genome Sequences of Two Novel Amoeba-resistant Intranuclear Bacteria, Candidatus Berkiella cookevillensis and Candidatus Berkiella aquae.</title>
        <authorList>
            <person name="Mehari Y.T."/>
            <person name="Arivett B.A."/>
            <person name="Farone A.L."/>
            <person name="Gunderson J.H."/>
            <person name="Farone M.B."/>
        </authorList>
    </citation>
    <scope>NUCLEOTIDE SEQUENCE [LARGE SCALE GENOMIC DNA]</scope>
    <source>
        <strain evidence="15">HT99</strain>
    </source>
</reference>
<feature type="transmembrane region" description="Helical" evidence="14">
    <location>
        <begin position="12"/>
        <end position="35"/>
    </location>
</feature>
<organism evidence="15">
    <name type="scientific">Candidatus Berkiella aquae</name>
    <dbReference type="NCBI Taxonomy" id="295108"/>
    <lineage>
        <taxon>Bacteria</taxon>
        <taxon>Pseudomonadati</taxon>
        <taxon>Pseudomonadota</taxon>
        <taxon>Gammaproteobacteria</taxon>
        <taxon>Candidatus Berkiellales</taxon>
        <taxon>Candidatus Berkiellaceae</taxon>
        <taxon>Candidatus Berkiella</taxon>
    </lineage>
</organism>
<reference evidence="16" key="2">
    <citation type="journal article" date="2016" name="Genome Announc.">
        <title>Draft Genome Sequences of Two Novel Amoeba-Resistant Intranuclear Bacteria, 'Candidatus Berkiella cookevillensis' and 'Candidatus Berkiella aquae'.</title>
        <authorList>
            <person name="Mehari Y.T."/>
            <person name="Arivett B.A."/>
            <person name="Farone A.L."/>
            <person name="Gunderson J.H."/>
            <person name="Farone M.B."/>
        </authorList>
    </citation>
    <scope>NUCLEOTIDE SEQUENCE</scope>
    <source>
        <strain evidence="16">HT99</strain>
    </source>
</reference>
<name>A0A0Q9YJW3_9GAMM</name>
<keyword evidence="4 13" id="KW-0813">Transport</keyword>
<dbReference type="EMBL" id="LKAJ02000001">
    <property type="protein sequence ID" value="MCS5710073.1"/>
    <property type="molecule type" value="Genomic_DNA"/>
</dbReference>
<dbReference type="SUPFAM" id="SSF81345">
    <property type="entry name" value="ABC transporter involved in vitamin B12 uptake, BtuC"/>
    <property type="match status" value="1"/>
</dbReference>
<dbReference type="PATRIC" id="fig|1590043.3.peg.1931"/>
<evidence type="ECO:0000313" key="15">
    <source>
        <dbReference type="EMBL" id="KRG20973.1"/>
    </source>
</evidence>
<sequence length="270" mass="28581">MIDYAAWDIRYLFAPLAGGIGVSLVAGPLGALMVWRRLAYLGDTLSHSGLLGITLALALNWDLTLGVCLIAVLIALLLLVLQTRILVARDTLLGLLSHTSLAIGLLVLATLDTVRVDVLGFLYGDILAITWKDVITIYAGGLFILVLLSLLWQKLLRATVHVELAEVEGVDTQKVEAAYILLLAIAVAIAIKIVGVLLITALLLVPAAAARRLSSSPEQMAAMASVIGLISVVCGIFVSHFWDCPTGPAIVVSAAVLLIISSIIIKKSYA</sequence>
<evidence type="ECO:0000256" key="2">
    <source>
        <dbReference type="ARBA" id="ARBA00004651"/>
    </source>
</evidence>
<evidence type="ECO:0000313" key="16">
    <source>
        <dbReference type="EMBL" id="MCS5710073.1"/>
    </source>
</evidence>
<dbReference type="RefSeq" id="WP_075066517.1">
    <property type="nucleotide sequence ID" value="NZ_LKAJ02000001.1"/>
</dbReference>
<dbReference type="PANTHER" id="PTHR30477">
    <property type="entry name" value="ABC-TRANSPORTER METAL-BINDING PROTEIN"/>
    <property type="match status" value="1"/>
</dbReference>
<feature type="transmembrane region" description="Helical" evidence="14">
    <location>
        <begin position="177"/>
        <end position="209"/>
    </location>
</feature>
<comment type="caution">
    <text evidence="15">The sequence shown here is derived from an EMBL/GenBank/DDBJ whole genome shotgun (WGS) entry which is preliminary data.</text>
</comment>
<dbReference type="InterPro" id="IPR001626">
    <property type="entry name" value="ABC_TroCD"/>
</dbReference>
<evidence type="ECO:0000256" key="12">
    <source>
        <dbReference type="ARBA" id="ARBA00040080"/>
    </source>
</evidence>
<evidence type="ECO:0000256" key="10">
    <source>
        <dbReference type="ARBA" id="ARBA00023065"/>
    </source>
</evidence>
<comment type="similarity">
    <text evidence="3 13">Belongs to the ABC-3 integral membrane protein family.</text>
</comment>
<keyword evidence="9 14" id="KW-1133">Transmembrane helix</keyword>
<dbReference type="GO" id="GO:0010043">
    <property type="term" value="P:response to zinc ion"/>
    <property type="evidence" value="ECO:0007669"/>
    <property type="project" value="TreeGrafter"/>
</dbReference>
<dbReference type="GO" id="GO:0043190">
    <property type="term" value="C:ATP-binding cassette (ABC) transporter complex"/>
    <property type="evidence" value="ECO:0007669"/>
    <property type="project" value="InterPro"/>
</dbReference>
<evidence type="ECO:0000313" key="17">
    <source>
        <dbReference type="Proteomes" id="UP000051497"/>
    </source>
</evidence>
<evidence type="ECO:0000256" key="9">
    <source>
        <dbReference type="ARBA" id="ARBA00022989"/>
    </source>
</evidence>
<keyword evidence="5" id="KW-1003">Cell membrane</keyword>
<feature type="transmembrane region" description="Helical" evidence="14">
    <location>
        <begin position="55"/>
        <end position="81"/>
    </location>
</feature>